<dbReference type="Proteomes" id="UP001166286">
    <property type="component" value="Unassembled WGS sequence"/>
</dbReference>
<organism evidence="2 3">
    <name type="scientific">Cladonia borealis</name>
    <dbReference type="NCBI Taxonomy" id="184061"/>
    <lineage>
        <taxon>Eukaryota</taxon>
        <taxon>Fungi</taxon>
        <taxon>Dikarya</taxon>
        <taxon>Ascomycota</taxon>
        <taxon>Pezizomycotina</taxon>
        <taxon>Lecanoromycetes</taxon>
        <taxon>OSLEUM clade</taxon>
        <taxon>Lecanoromycetidae</taxon>
        <taxon>Lecanorales</taxon>
        <taxon>Lecanorineae</taxon>
        <taxon>Cladoniaceae</taxon>
        <taxon>Cladonia</taxon>
    </lineage>
</organism>
<keyword evidence="1" id="KW-0732">Signal</keyword>
<proteinExistence type="predicted"/>
<feature type="chain" id="PRO_5041216058" evidence="1">
    <location>
        <begin position="25"/>
        <end position="211"/>
    </location>
</feature>
<name>A0AA39V027_9LECA</name>
<sequence>MFLPAFIIVAPALCSLRLSTSAAAVPVTSDGFIIPVALQQSNNNTYSSNTTGLNAIQIENFTNTTNEYLYRYPVPGTKYTLFVSDCTTALSPPALKATFLQGITALDAEIDQGRGALEPDFFSAFVDPILVEWHSSSSISDYRCPYNDLLHLWKALRLVLLDRTTRFPAWLYARVCSCRVNWNGEPGETEAVGIFVIDDEEGEGGLRLVEG</sequence>
<evidence type="ECO:0000256" key="1">
    <source>
        <dbReference type="SAM" id="SignalP"/>
    </source>
</evidence>
<comment type="caution">
    <text evidence="2">The sequence shown here is derived from an EMBL/GenBank/DDBJ whole genome shotgun (WGS) entry which is preliminary data.</text>
</comment>
<accession>A0AA39V027</accession>
<dbReference type="AlphaFoldDB" id="A0AA39V027"/>
<protein>
    <submittedName>
        <fullName evidence="2">Uncharacterized protein</fullName>
    </submittedName>
</protein>
<evidence type="ECO:0000313" key="3">
    <source>
        <dbReference type="Proteomes" id="UP001166286"/>
    </source>
</evidence>
<gene>
    <name evidence="2" type="ORF">JMJ35_007060</name>
</gene>
<feature type="signal peptide" evidence="1">
    <location>
        <begin position="1"/>
        <end position="24"/>
    </location>
</feature>
<dbReference type="EMBL" id="JAFEKC020000015">
    <property type="protein sequence ID" value="KAK0510628.1"/>
    <property type="molecule type" value="Genomic_DNA"/>
</dbReference>
<evidence type="ECO:0000313" key="2">
    <source>
        <dbReference type="EMBL" id="KAK0510628.1"/>
    </source>
</evidence>
<keyword evidence="3" id="KW-1185">Reference proteome</keyword>
<reference evidence="2" key="1">
    <citation type="submission" date="2023-03" db="EMBL/GenBank/DDBJ databases">
        <title>Complete genome of Cladonia borealis.</title>
        <authorList>
            <person name="Park H."/>
        </authorList>
    </citation>
    <scope>NUCLEOTIDE SEQUENCE</scope>
    <source>
        <strain evidence="2">ANT050790</strain>
    </source>
</reference>